<accession>R9NWZ3</accession>
<reference evidence="3" key="1">
    <citation type="journal article" date="2013" name="Genome Announc.">
        <title>Draft genome sequence of the basidiomycetous yeast-like fungus Pseudozyma hubeiensis SY62, which produces an abundant amount of the biosurfactant mannosylerythritol lipids.</title>
        <authorList>
            <person name="Konishi M."/>
            <person name="Hatada Y."/>
            <person name="Horiuchi J."/>
        </authorList>
    </citation>
    <scope>NUCLEOTIDE SEQUENCE [LARGE SCALE GENOMIC DNA]</scope>
    <source>
        <strain evidence="3">SY62</strain>
    </source>
</reference>
<evidence type="ECO:0000313" key="2">
    <source>
        <dbReference type="EMBL" id="GAC93153.1"/>
    </source>
</evidence>
<feature type="region of interest" description="Disordered" evidence="1">
    <location>
        <begin position="62"/>
        <end position="81"/>
    </location>
</feature>
<dbReference type="AlphaFoldDB" id="R9NWZ3"/>
<protein>
    <submittedName>
        <fullName evidence="2">MADS box transcription factor</fullName>
    </submittedName>
</protein>
<organism evidence="2 3">
    <name type="scientific">Pseudozyma hubeiensis (strain SY62)</name>
    <name type="common">Yeast</name>
    <dbReference type="NCBI Taxonomy" id="1305764"/>
    <lineage>
        <taxon>Eukaryota</taxon>
        <taxon>Fungi</taxon>
        <taxon>Dikarya</taxon>
        <taxon>Basidiomycota</taxon>
        <taxon>Ustilaginomycotina</taxon>
        <taxon>Ustilaginomycetes</taxon>
        <taxon>Ustilaginales</taxon>
        <taxon>Ustilaginaceae</taxon>
        <taxon>Pseudozyma</taxon>
    </lineage>
</organism>
<evidence type="ECO:0000313" key="3">
    <source>
        <dbReference type="Proteomes" id="UP000014071"/>
    </source>
</evidence>
<sequence>MDFRNVTGGNRDQVPFGSALSVSLRLSLPRLGRVERSVDSSPTVSPEPVCGLKLKTNFDCTGEAEGRRSSSRACLPTPRKAHGLKQEKAECRFDGEQPASRKVRLWDVRANCVPSDSYRGGEHKEPQQGFRSSEARFLGETNFTVTMERAAVAFEMLVRAGLTTDTHFQKN</sequence>
<name>R9NWZ3_PSEHS</name>
<dbReference type="HOGENOM" id="CLU_1563547_0_0_1"/>
<evidence type="ECO:0000256" key="1">
    <source>
        <dbReference type="SAM" id="MobiDB-lite"/>
    </source>
</evidence>
<dbReference type="Proteomes" id="UP000014071">
    <property type="component" value="Unassembled WGS sequence"/>
</dbReference>
<gene>
    <name evidence="2" type="ORF">PHSY_000716</name>
</gene>
<dbReference type="GeneID" id="24106019"/>
<dbReference type="RefSeq" id="XP_012186740.1">
    <property type="nucleotide sequence ID" value="XM_012331350.1"/>
</dbReference>
<dbReference type="EMBL" id="DF238772">
    <property type="protein sequence ID" value="GAC93153.1"/>
    <property type="molecule type" value="Genomic_DNA"/>
</dbReference>
<keyword evidence="3" id="KW-1185">Reference proteome</keyword>
<proteinExistence type="predicted"/>